<organism evidence="2 3">
    <name type="scientific">Chitinasiproducens palmae</name>
    <dbReference type="NCBI Taxonomy" id="1770053"/>
    <lineage>
        <taxon>Bacteria</taxon>
        <taxon>Pseudomonadati</taxon>
        <taxon>Pseudomonadota</taxon>
        <taxon>Betaproteobacteria</taxon>
        <taxon>Burkholderiales</taxon>
        <taxon>Burkholderiaceae</taxon>
        <taxon>Chitinasiproducens</taxon>
    </lineage>
</organism>
<keyword evidence="1" id="KW-1133">Transmembrane helix</keyword>
<evidence type="ECO:0000256" key="1">
    <source>
        <dbReference type="SAM" id="Phobius"/>
    </source>
</evidence>
<dbReference type="STRING" id="1770053.SAMN05216551_107167"/>
<feature type="transmembrane region" description="Helical" evidence="1">
    <location>
        <begin position="17"/>
        <end position="37"/>
    </location>
</feature>
<keyword evidence="1" id="KW-0812">Transmembrane</keyword>
<reference evidence="3" key="1">
    <citation type="submission" date="2016-09" db="EMBL/GenBank/DDBJ databases">
        <authorList>
            <person name="Varghese N."/>
            <person name="Submissions S."/>
        </authorList>
    </citation>
    <scope>NUCLEOTIDE SEQUENCE [LARGE SCALE GENOMIC DNA]</scope>
    <source>
        <strain evidence="3">JS23</strain>
    </source>
</reference>
<keyword evidence="3" id="KW-1185">Reference proteome</keyword>
<proteinExistence type="predicted"/>
<dbReference type="EMBL" id="FNLO01000007">
    <property type="protein sequence ID" value="SDV49227.1"/>
    <property type="molecule type" value="Genomic_DNA"/>
</dbReference>
<keyword evidence="1" id="KW-0472">Membrane</keyword>
<accession>A0A1H2PQV1</accession>
<gene>
    <name evidence="2" type="ORF">SAMN05216551_107167</name>
</gene>
<protein>
    <submittedName>
        <fullName evidence="2">Uncharacterized protein</fullName>
    </submittedName>
</protein>
<evidence type="ECO:0000313" key="3">
    <source>
        <dbReference type="Proteomes" id="UP000243719"/>
    </source>
</evidence>
<sequence length="98" mass="10880">MGNENIGMPQDPQEARFMGAIAAFGVTLSALIQSLPVEHKRHLHPNLERFLADQETELLNSRLPEIGLDQFREIGTQFLSNALPTAPMNQRSARGQAE</sequence>
<dbReference type="AlphaFoldDB" id="A0A1H2PQV1"/>
<name>A0A1H2PQV1_9BURK</name>
<evidence type="ECO:0000313" key="2">
    <source>
        <dbReference type="EMBL" id="SDV49227.1"/>
    </source>
</evidence>
<dbReference type="Proteomes" id="UP000243719">
    <property type="component" value="Unassembled WGS sequence"/>
</dbReference>
<dbReference type="RefSeq" id="WP_091909005.1">
    <property type="nucleotide sequence ID" value="NZ_FNLO01000007.1"/>
</dbReference>